<dbReference type="STRING" id="1432656.X802_01060"/>
<dbReference type="EMBL" id="CP007140">
    <property type="protein sequence ID" value="AJC70925.1"/>
    <property type="molecule type" value="Genomic_DNA"/>
</dbReference>
<organism evidence="2 3">
    <name type="scientific">Thermococcus guaymasensis DSM 11113</name>
    <dbReference type="NCBI Taxonomy" id="1432656"/>
    <lineage>
        <taxon>Archaea</taxon>
        <taxon>Methanobacteriati</taxon>
        <taxon>Methanobacteriota</taxon>
        <taxon>Thermococci</taxon>
        <taxon>Thermococcales</taxon>
        <taxon>Thermococcaceae</taxon>
        <taxon>Thermococcus</taxon>
    </lineage>
</organism>
<reference evidence="2 3" key="1">
    <citation type="submission" date="2014-01" db="EMBL/GenBank/DDBJ databases">
        <title>Genome sequencing of Thermococcus guaymasensis.</title>
        <authorList>
            <person name="Zhang X."/>
            <person name="Alvare G."/>
            <person name="Fristensky B."/>
            <person name="Chen L."/>
            <person name="Suen T."/>
            <person name="Chen Q."/>
            <person name="Ma K."/>
        </authorList>
    </citation>
    <scope>NUCLEOTIDE SEQUENCE [LARGE SCALE GENOMIC DNA]</scope>
    <source>
        <strain evidence="2 3">DSM 11113</strain>
    </source>
</reference>
<name>A0A0X1KI45_9EURY</name>
<proteinExistence type="predicted"/>
<sequence>MSLKLFLRARKPGKWPKRLSSTSRRTGAWGGTSTRTSSRPKSTTFTSASSRGLRPLASSAGALTTRTFSQRSLLTGWNILENSGFSKWAKSRKSGDSHDHSPNNPRSCTP</sequence>
<feature type="compositionally biased region" description="Low complexity" evidence="1">
    <location>
        <begin position="20"/>
        <end position="47"/>
    </location>
</feature>
<keyword evidence="3" id="KW-1185">Reference proteome</keyword>
<protein>
    <submittedName>
        <fullName evidence="2">Uncharacterized protein</fullName>
    </submittedName>
</protein>
<feature type="region of interest" description="Disordered" evidence="1">
    <location>
        <begin position="13"/>
        <end position="52"/>
    </location>
</feature>
<dbReference type="KEGG" id="tgy:X802_01060"/>
<evidence type="ECO:0000313" key="2">
    <source>
        <dbReference type="EMBL" id="AJC70925.1"/>
    </source>
</evidence>
<evidence type="ECO:0000256" key="1">
    <source>
        <dbReference type="SAM" id="MobiDB-lite"/>
    </source>
</evidence>
<evidence type="ECO:0000313" key="3">
    <source>
        <dbReference type="Proteomes" id="UP000062043"/>
    </source>
</evidence>
<accession>A0A0X1KI45</accession>
<dbReference type="AlphaFoldDB" id="A0A0X1KI45"/>
<feature type="region of interest" description="Disordered" evidence="1">
    <location>
        <begin position="88"/>
        <end position="110"/>
    </location>
</feature>
<gene>
    <name evidence="2" type="ORF">X802_01060</name>
</gene>
<dbReference type="Proteomes" id="UP000062043">
    <property type="component" value="Chromosome"/>
</dbReference>